<reference evidence="1 2" key="1">
    <citation type="submission" date="2014-10" db="EMBL/GenBank/DDBJ databases">
        <title>Genome sequence of a Xanthomonas strain that is pathogenic on beans.</title>
        <authorList>
            <person name="Aritua V."/>
            <person name="Sapp M."/>
            <person name="Harrison J."/>
            <person name="Smith J."/>
            <person name="Studholme D."/>
        </authorList>
    </citation>
    <scope>NUCLEOTIDE SEQUENCE [LARGE SCALE GENOMIC DNA]</scope>
    <source>
        <strain evidence="1 2">Nyagatare</strain>
    </source>
</reference>
<evidence type="ECO:0008006" key="3">
    <source>
        <dbReference type="Google" id="ProtNLM"/>
    </source>
</evidence>
<evidence type="ECO:0000313" key="2">
    <source>
        <dbReference type="Proteomes" id="UP000029879"/>
    </source>
</evidence>
<dbReference type="SUPFAM" id="SSF50156">
    <property type="entry name" value="PDZ domain-like"/>
    <property type="match status" value="1"/>
</dbReference>
<accession>A0AB34PDF0</accession>
<dbReference type="Gene3D" id="2.30.42.10">
    <property type="match status" value="1"/>
</dbReference>
<dbReference type="Proteomes" id="UP000029879">
    <property type="component" value="Unassembled WGS sequence"/>
</dbReference>
<evidence type="ECO:0000313" key="1">
    <source>
        <dbReference type="EMBL" id="KGK59707.1"/>
    </source>
</evidence>
<dbReference type="RefSeq" id="WP_047692991.1">
    <property type="nucleotide sequence ID" value="NZ_KN265458.1"/>
</dbReference>
<dbReference type="AlphaFoldDB" id="A0AB34PDF0"/>
<sequence length="115" mass="12325">MPTTSTRDVLVIEDTRLDWRRNEQVLELVSTGDGLLVTKASAALALQLHRGDRLRTAGRTQITSVAQLIAALRAAANAPIEVHVLRDGVQVRLTWAAAAYAPLLPPRAPSPPTSG</sequence>
<gene>
    <name evidence="1" type="ORF">NC00_00745</name>
</gene>
<dbReference type="EMBL" id="JRQI01000003">
    <property type="protein sequence ID" value="KGK59707.1"/>
    <property type="molecule type" value="Genomic_DNA"/>
</dbReference>
<organism evidence="1 2">
    <name type="scientific">Xanthomonas cannabis pv. phaseoli</name>
    <dbReference type="NCBI Taxonomy" id="1885902"/>
    <lineage>
        <taxon>Bacteria</taxon>
        <taxon>Pseudomonadati</taxon>
        <taxon>Pseudomonadota</taxon>
        <taxon>Gammaproteobacteria</taxon>
        <taxon>Lysobacterales</taxon>
        <taxon>Lysobacteraceae</taxon>
        <taxon>Xanthomonas</taxon>
    </lineage>
</organism>
<dbReference type="GeneID" id="93988651"/>
<name>A0AB34PDF0_9XANT</name>
<comment type="caution">
    <text evidence="1">The sequence shown here is derived from an EMBL/GenBank/DDBJ whole genome shotgun (WGS) entry which is preliminary data.</text>
</comment>
<dbReference type="InterPro" id="IPR036034">
    <property type="entry name" value="PDZ_sf"/>
</dbReference>
<protein>
    <recommendedName>
        <fullName evidence="3">PDZ domain-containing protein</fullName>
    </recommendedName>
</protein>
<proteinExistence type="predicted"/>